<organism evidence="1 2">
    <name type="scientific">Psilocybe cyanescens</name>
    <dbReference type="NCBI Taxonomy" id="93625"/>
    <lineage>
        <taxon>Eukaryota</taxon>
        <taxon>Fungi</taxon>
        <taxon>Dikarya</taxon>
        <taxon>Basidiomycota</taxon>
        <taxon>Agaricomycotina</taxon>
        <taxon>Agaricomycetes</taxon>
        <taxon>Agaricomycetidae</taxon>
        <taxon>Agaricales</taxon>
        <taxon>Agaricineae</taxon>
        <taxon>Strophariaceae</taxon>
        <taxon>Psilocybe</taxon>
    </lineage>
</organism>
<dbReference type="AlphaFoldDB" id="A0A409WZJ9"/>
<comment type="caution">
    <text evidence="1">The sequence shown here is derived from an EMBL/GenBank/DDBJ whole genome shotgun (WGS) entry which is preliminary data.</text>
</comment>
<dbReference type="EMBL" id="NHYD01002950">
    <property type="protein sequence ID" value="PPQ83927.1"/>
    <property type="molecule type" value="Genomic_DNA"/>
</dbReference>
<gene>
    <name evidence="1" type="ORF">CVT25_000672</name>
</gene>
<dbReference type="Proteomes" id="UP000283269">
    <property type="component" value="Unassembled WGS sequence"/>
</dbReference>
<dbReference type="CDD" id="cd09917">
    <property type="entry name" value="F-box_SF"/>
    <property type="match status" value="1"/>
</dbReference>
<sequence length="404" mass="45687">MSSNTSVGSSRSISLPLEVVEKILKDVDDLGDRQSLINCSLVSKLFLYLCRAHLFRDIKLFLEPDHPEQQGRSEETMPTSVQLIAFLVSDPHVASLIRTLRITGAEPHPETAASQWTTIVENLSNLPLKLTHIRYLVIQSAFFTDWTMLNPELRSVLNSLYSLQTLQHLELHYMLMTTQELLSLIRIPEVTLIGVLSISKLEDTEATKDDSRLPPRRSLLHNLKIVMKRPDMASFLSNIVKAAAETLKLLQWLSSPYHEMERTHLESIILRDLPALVSLTVCIPLDHSGIGDLVTLFGSASGGTKLESIEIVCDYRRIPDQRFIDDWNWQGVDTALADDAVYGAFHTLKVSVKKIVYPKHKQLSTGVYERMLNESLTLFRSKLQMALDKGVKIEGSEILQMFRV</sequence>
<name>A0A409WZJ9_PSICY</name>
<evidence type="ECO:0000313" key="1">
    <source>
        <dbReference type="EMBL" id="PPQ83927.1"/>
    </source>
</evidence>
<reference evidence="1 2" key="1">
    <citation type="journal article" date="2018" name="Evol. Lett.">
        <title>Horizontal gene cluster transfer increased hallucinogenic mushroom diversity.</title>
        <authorList>
            <person name="Reynolds H.T."/>
            <person name="Vijayakumar V."/>
            <person name="Gluck-Thaler E."/>
            <person name="Korotkin H.B."/>
            <person name="Matheny P.B."/>
            <person name="Slot J.C."/>
        </authorList>
    </citation>
    <scope>NUCLEOTIDE SEQUENCE [LARGE SCALE GENOMIC DNA]</scope>
    <source>
        <strain evidence="1 2">2631</strain>
    </source>
</reference>
<dbReference type="InParanoid" id="A0A409WZJ9"/>
<keyword evidence="2" id="KW-1185">Reference proteome</keyword>
<evidence type="ECO:0000313" key="2">
    <source>
        <dbReference type="Proteomes" id="UP000283269"/>
    </source>
</evidence>
<dbReference type="InterPro" id="IPR036047">
    <property type="entry name" value="F-box-like_dom_sf"/>
</dbReference>
<protein>
    <recommendedName>
        <fullName evidence="3">F-box domain-containing protein</fullName>
    </recommendedName>
</protein>
<dbReference type="OrthoDB" id="2745898at2759"/>
<evidence type="ECO:0008006" key="3">
    <source>
        <dbReference type="Google" id="ProtNLM"/>
    </source>
</evidence>
<accession>A0A409WZJ9</accession>
<proteinExistence type="predicted"/>
<dbReference type="SUPFAM" id="SSF81383">
    <property type="entry name" value="F-box domain"/>
    <property type="match status" value="1"/>
</dbReference>